<dbReference type="PANTHER" id="PTHR45947:SF3">
    <property type="entry name" value="SULFOQUINOVOSYL TRANSFERASE SQD2"/>
    <property type="match status" value="1"/>
</dbReference>
<dbReference type="RefSeq" id="WP_128500432.1">
    <property type="nucleotide sequence ID" value="NZ_CP035107.1"/>
</dbReference>
<dbReference type="InterPro" id="IPR050194">
    <property type="entry name" value="Glycosyltransferase_grp1"/>
</dbReference>
<dbReference type="CDD" id="cd03808">
    <property type="entry name" value="GT4_CapM-like"/>
    <property type="match status" value="1"/>
</dbReference>
<dbReference type="SUPFAM" id="SSF53756">
    <property type="entry name" value="UDP-Glycosyltransferase/glycogen phosphorylase"/>
    <property type="match status" value="1"/>
</dbReference>
<name>A0A3R5UT67_ORNRH</name>
<feature type="domain" description="Glycosyl transferase family 1" evidence="1">
    <location>
        <begin position="195"/>
        <end position="359"/>
    </location>
</feature>
<evidence type="ECO:0000259" key="2">
    <source>
        <dbReference type="Pfam" id="PF13477"/>
    </source>
</evidence>
<dbReference type="Proteomes" id="UP000287701">
    <property type="component" value="Chromosome"/>
</dbReference>
<evidence type="ECO:0000313" key="3">
    <source>
        <dbReference type="EMBL" id="QAR29916.1"/>
    </source>
</evidence>
<dbReference type="OrthoDB" id="9790710at2"/>
<dbReference type="Pfam" id="PF00534">
    <property type="entry name" value="Glycos_transf_1"/>
    <property type="match status" value="1"/>
</dbReference>
<dbReference type="InterPro" id="IPR001296">
    <property type="entry name" value="Glyco_trans_1"/>
</dbReference>
<dbReference type="InterPro" id="IPR028098">
    <property type="entry name" value="Glyco_trans_4-like_N"/>
</dbReference>
<dbReference type="PANTHER" id="PTHR45947">
    <property type="entry name" value="SULFOQUINOVOSYL TRANSFERASE SQD2"/>
    <property type="match status" value="1"/>
</dbReference>
<evidence type="ECO:0000313" key="4">
    <source>
        <dbReference type="Proteomes" id="UP000287701"/>
    </source>
</evidence>
<dbReference type="EMBL" id="CP035107">
    <property type="protein sequence ID" value="QAR29916.1"/>
    <property type="molecule type" value="Genomic_DNA"/>
</dbReference>
<keyword evidence="3" id="KW-0808">Transferase</keyword>
<dbReference type="GO" id="GO:0016757">
    <property type="term" value="F:glycosyltransferase activity"/>
    <property type="evidence" value="ECO:0007669"/>
    <property type="project" value="InterPro"/>
</dbReference>
<gene>
    <name evidence="3" type="ORF">EQP59_00350</name>
</gene>
<feature type="domain" description="Glycosyltransferase subfamily 4-like N-terminal" evidence="2">
    <location>
        <begin position="27"/>
        <end position="146"/>
    </location>
</feature>
<accession>A0A3R5UT67</accession>
<proteinExistence type="predicted"/>
<dbReference type="Gene3D" id="3.40.50.2000">
    <property type="entry name" value="Glycogen Phosphorylase B"/>
    <property type="match status" value="2"/>
</dbReference>
<dbReference type="AlphaFoldDB" id="A0A3R5UT67"/>
<organism evidence="3 4">
    <name type="scientific">Ornithobacterium rhinotracheale</name>
    <dbReference type="NCBI Taxonomy" id="28251"/>
    <lineage>
        <taxon>Bacteria</taxon>
        <taxon>Pseudomonadati</taxon>
        <taxon>Bacteroidota</taxon>
        <taxon>Flavobacteriia</taxon>
        <taxon>Flavobacteriales</taxon>
        <taxon>Weeksellaceae</taxon>
        <taxon>Ornithobacterium</taxon>
    </lineage>
</organism>
<dbReference type="Pfam" id="PF13477">
    <property type="entry name" value="Glyco_trans_4_2"/>
    <property type="match status" value="1"/>
</dbReference>
<sequence>MKHSQIKLFRTATVPISLDILLRGQLKFLNQFYQVTAVSGKGKNLEAVHQREGVKTMQVEMQRQISPFKDLVSLIKMYRLLKKEKPTIIHSITPKAGLLSMVAGKIAGVPIRIHTFTGLIFPYRTGFLQKILILMDKILCACATHIFPEGEGVKHDLQRYGITSKPLEIIANGNVNGIDTNYFSKDQISEDCLESLRKQYNILHDDFVFCFVGRLIKDKGIVELINAFTELNNPKTKLILVGKEEPKLDPLPAETIQKMNENPNIIRTGFQSDIRPFLALSHAFVFPSYREGFPNVVLQAQSMELPCIVTDISGSNEIIENNINGTIIPKQDTAALAKTMRDYQNNRAALSILQANTRKNIIAKYTQQHVWERLHEKYEQILSEKGFLQN</sequence>
<protein>
    <submittedName>
        <fullName evidence="3">Glycosyltransferase family 1 protein</fullName>
    </submittedName>
</protein>
<reference evidence="3 4" key="1">
    <citation type="submission" date="2019-01" db="EMBL/GenBank/DDBJ databases">
        <title>Whole Genome of Ornithobacterium rhinotracheale FARPER-174b.</title>
        <authorList>
            <person name="Tataje-Lavanda L.A."/>
            <person name="Montalvan A."/>
            <person name="Montesinos R."/>
            <person name="Zimic M."/>
            <person name="Fernandez-Sanchez M."/>
            <person name="Fernandez-Diaz M."/>
        </authorList>
    </citation>
    <scope>NUCLEOTIDE SEQUENCE [LARGE SCALE GENOMIC DNA]</scope>
    <source>
        <strain evidence="3 4">FARPER-174b</strain>
    </source>
</reference>
<evidence type="ECO:0000259" key="1">
    <source>
        <dbReference type="Pfam" id="PF00534"/>
    </source>
</evidence>